<keyword evidence="3" id="KW-0238">DNA-binding</keyword>
<evidence type="ECO:0000313" key="9">
    <source>
        <dbReference type="Proteomes" id="UP000007305"/>
    </source>
</evidence>
<dbReference type="InterPro" id="IPR044810">
    <property type="entry name" value="WRKY_plant"/>
</dbReference>
<dbReference type="PROSITE" id="PS50811">
    <property type="entry name" value="WRKY"/>
    <property type="match status" value="1"/>
</dbReference>
<accession>A0A804QCK0</accession>
<comment type="subcellular location">
    <subcellularLocation>
        <location evidence="1">Nucleus</location>
    </subcellularLocation>
</comment>
<protein>
    <recommendedName>
        <fullName evidence="7">WRKY domain-containing protein</fullName>
    </recommendedName>
</protein>
<keyword evidence="9" id="KW-1185">Reference proteome</keyword>
<dbReference type="InterPro" id="IPR036576">
    <property type="entry name" value="WRKY_dom_sf"/>
</dbReference>
<evidence type="ECO:0000256" key="3">
    <source>
        <dbReference type="ARBA" id="ARBA00023125"/>
    </source>
</evidence>
<dbReference type="GO" id="GO:0043565">
    <property type="term" value="F:sequence-specific DNA binding"/>
    <property type="evidence" value="ECO:0007669"/>
    <property type="project" value="InterPro"/>
</dbReference>
<dbReference type="Gene3D" id="2.20.25.80">
    <property type="entry name" value="WRKY domain"/>
    <property type="match status" value="1"/>
</dbReference>
<keyword evidence="2" id="KW-0805">Transcription regulation</keyword>
<evidence type="ECO:0000313" key="8">
    <source>
        <dbReference type="EnsemblPlants" id="Zm00001eb312890_P001"/>
    </source>
</evidence>
<dbReference type="GO" id="GO:0003700">
    <property type="term" value="F:DNA-binding transcription factor activity"/>
    <property type="evidence" value="ECO:0007669"/>
    <property type="project" value="InterPro"/>
</dbReference>
<dbReference type="PANTHER" id="PTHR31429:SF84">
    <property type="entry name" value="WRKY TRANSCRIPTION FACTOR WRKY62"/>
    <property type="match status" value="1"/>
</dbReference>
<evidence type="ECO:0000256" key="2">
    <source>
        <dbReference type="ARBA" id="ARBA00023015"/>
    </source>
</evidence>
<keyword evidence="4" id="KW-0804">Transcription</keyword>
<gene>
    <name evidence="8" type="primary">LOC100281244</name>
</gene>
<feature type="region of interest" description="Disordered" evidence="6">
    <location>
        <begin position="1"/>
        <end position="31"/>
    </location>
</feature>
<dbReference type="GO" id="GO:0009751">
    <property type="term" value="P:response to salicylic acid"/>
    <property type="evidence" value="ECO:0007669"/>
    <property type="project" value="EnsemblPlants"/>
</dbReference>
<dbReference type="InParanoid" id="A0A804QCK0"/>
<sequence>MDSNGECSSPPTLSAALLPLFGPPPEPLPESLEDKLRRVSEENRRLAAALDAILADRSTPRALATSSPSRGNAVAAAEPPRPKVRTVCARAEPSDADANHLRDCYQWRKYGQKVTRDNPYPRSYFRCAYAPSCPVKKKVKRLTRSELQQLFFFPSVLLFSNAVKRRTPPQVQRSADDNLMLVATYEGEHNHEQRAQSEYVVTDASTSLHQAGSSLPRSIISIDSSGRKKITIGLAADQRPPADSNAGAAVGEIIVTPEFRKALVDELVNLLTNDSEFVEKLASAVADRVMERIPGHIF</sequence>
<reference evidence="9" key="1">
    <citation type="submission" date="2015-12" db="EMBL/GenBank/DDBJ databases">
        <title>Update maize B73 reference genome by single molecule sequencing technologies.</title>
        <authorList>
            <consortium name="Maize Genome Sequencing Project"/>
            <person name="Ware D."/>
        </authorList>
    </citation>
    <scope>NUCLEOTIDE SEQUENCE [LARGE SCALE GENOMIC DNA]</scope>
    <source>
        <strain evidence="9">cv. B73</strain>
    </source>
</reference>
<dbReference type="Proteomes" id="UP000007305">
    <property type="component" value="Chromosome 7"/>
</dbReference>
<dbReference type="PANTHER" id="PTHR31429">
    <property type="entry name" value="WRKY TRANSCRIPTION FACTOR 36-RELATED"/>
    <property type="match status" value="1"/>
</dbReference>
<dbReference type="OrthoDB" id="1879341at2759"/>
<evidence type="ECO:0000256" key="1">
    <source>
        <dbReference type="ARBA" id="ARBA00004123"/>
    </source>
</evidence>
<organism evidence="8 9">
    <name type="scientific">Zea mays</name>
    <name type="common">Maize</name>
    <dbReference type="NCBI Taxonomy" id="4577"/>
    <lineage>
        <taxon>Eukaryota</taxon>
        <taxon>Viridiplantae</taxon>
        <taxon>Streptophyta</taxon>
        <taxon>Embryophyta</taxon>
        <taxon>Tracheophyta</taxon>
        <taxon>Spermatophyta</taxon>
        <taxon>Magnoliopsida</taxon>
        <taxon>Liliopsida</taxon>
        <taxon>Poales</taxon>
        <taxon>Poaceae</taxon>
        <taxon>PACMAD clade</taxon>
        <taxon>Panicoideae</taxon>
        <taxon>Andropogonodae</taxon>
        <taxon>Andropogoneae</taxon>
        <taxon>Tripsacinae</taxon>
        <taxon>Zea</taxon>
    </lineage>
</organism>
<dbReference type="GO" id="GO:0009617">
    <property type="term" value="P:response to bacterium"/>
    <property type="evidence" value="ECO:0007669"/>
    <property type="project" value="EnsemblPlants"/>
</dbReference>
<dbReference type="GO" id="GO:0009620">
    <property type="term" value="P:response to fungus"/>
    <property type="evidence" value="ECO:0007669"/>
    <property type="project" value="EnsemblPlants"/>
</dbReference>
<dbReference type="FunCoup" id="A0A804QCK0">
    <property type="interactions" value="727"/>
</dbReference>
<proteinExistence type="predicted"/>
<evidence type="ECO:0000259" key="7">
    <source>
        <dbReference type="PROSITE" id="PS50811"/>
    </source>
</evidence>
<dbReference type="EnsemblPlants" id="Zm00001eb312890_T001">
    <property type="protein sequence ID" value="Zm00001eb312890_P001"/>
    <property type="gene ID" value="Zm00001eb312890"/>
</dbReference>
<dbReference type="Pfam" id="PF03106">
    <property type="entry name" value="WRKY"/>
    <property type="match status" value="1"/>
</dbReference>
<dbReference type="InterPro" id="IPR003657">
    <property type="entry name" value="WRKY_dom"/>
</dbReference>
<dbReference type="GO" id="GO:1900425">
    <property type="term" value="P:negative regulation of defense response to bacterium"/>
    <property type="evidence" value="ECO:0007669"/>
    <property type="project" value="EnsemblPlants"/>
</dbReference>
<name>A0A804QCK0_MAIZE</name>
<feature type="compositionally biased region" description="Low complexity" evidence="6">
    <location>
        <begin position="8"/>
        <end position="20"/>
    </location>
</feature>
<evidence type="ECO:0000256" key="4">
    <source>
        <dbReference type="ARBA" id="ARBA00023163"/>
    </source>
</evidence>
<evidence type="ECO:0000256" key="6">
    <source>
        <dbReference type="SAM" id="MobiDB-lite"/>
    </source>
</evidence>
<evidence type="ECO:0000256" key="5">
    <source>
        <dbReference type="ARBA" id="ARBA00023242"/>
    </source>
</evidence>
<dbReference type="AlphaFoldDB" id="A0A804QCK0"/>
<dbReference type="Gramene" id="Zm00001eb312890_T001">
    <property type="protein sequence ID" value="Zm00001eb312890_P001"/>
    <property type="gene ID" value="Zm00001eb312890"/>
</dbReference>
<dbReference type="GO" id="GO:0005634">
    <property type="term" value="C:nucleus"/>
    <property type="evidence" value="ECO:0007669"/>
    <property type="project" value="UniProtKB-SubCell"/>
</dbReference>
<keyword evidence="5" id="KW-0539">Nucleus</keyword>
<dbReference type="SUPFAM" id="SSF118290">
    <property type="entry name" value="WRKY DNA-binding domain"/>
    <property type="match status" value="1"/>
</dbReference>
<dbReference type="SMART" id="SM00774">
    <property type="entry name" value="WRKY"/>
    <property type="match status" value="1"/>
</dbReference>
<reference evidence="8" key="3">
    <citation type="submission" date="2021-05" db="UniProtKB">
        <authorList>
            <consortium name="EnsemblPlants"/>
        </authorList>
    </citation>
    <scope>IDENTIFICATION</scope>
    <source>
        <strain evidence="8">cv. B73</strain>
    </source>
</reference>
<reference evidence="8" key="2">
    <citation type="submission" date="2019-07" db="EMBL/GenBank/DDBJ databases">
        <authorList>
            <person name="Seetharam A."/>
            <person name="Woodhouse M."/>
            <person name="Cannon E."/>
        </authorList>
    </citation>
    <scope>NUCLEOTIDE SEQUENCE [LARGE SCALE GENOMIC DNA]</scope>
    <source>
        <strain evidence="8">cv. B73</strain>
    </source>
</reference>
<feature type="domain" description="WRKY" evidence="7">
    <location>
        <begin position="96"/>
        <end position="194"/>
    </location>
</feature>
<dbReference type="GO" id="GO:0010200">
    <property type="term" value="P:response to chitin"/>
    <property type="evidence" value="ECO:0007669"/>
    <property type="project" value="EnsemblPlants"/>
</dbReference>